<evidence type="ECO:0000313" key="1">
    <source>
        <dbReference type="EMBL" id="MFC4491743.1"/>
    </source>
</evidence>
<reference evidence="2" key="1">
    <citation type="journal article" date="2019" name="Int. J. Syst. Evol. Microbiol.">
        <title>The Global Catalogue of Microorganisms (GCM) 10K type strain sequencing project: providing services to taxonomists for standard genome sequencing and annotation.</title>
        <authorList>
            <consortium name="The Broad Institute Genomics Platform"/>
            <consortium name="The Broad Institute Genome Sequencing Center for Infectious Disease"/>
            <person name="Wu L."/>
            <person name="Ma J."/>
        </authorList>
    </citation>
    <scope>NUCLEOTIDE SEQUENCE [LARGE SCALE GENOMIC DNA]</scope>
    <source>
        <strain evidence="2">CGMCC 4.7608</strain>
    </source>
</reference>
<keyword evidence="2" id="KW-1185">Reference proteome</keyword>
<comment type="caution">
    <text evidence="1">The sequence shown here is derived from an EMBL/GenBank/DDBJ whole genome shotgun (WGS) entry which is preliminary data.</text>
</comment>
<name>A0ABV8ZZA7_9NEIS</name>
<protein>
    <submittedName>
        <fullName evidence="1">Uncharacterized protein</fullName>
    </submittedName>
</protein>
<dbReference type="Proteomes" id="UP001595999">
    <property type="component" value="Unassembled WGS sequence"/>
</dbReference>
<gene>
    <name evidence="1" type="ORF">ACFO0R_19200</name>
</gene>
<sequence>MARPTIQFNNEDVQTYLTVYLTLNHFMNDSGLPRVITTAVDDILEGVSRLDYGGNTRPLSKSKLYTLLSALSIVSTATVQAATGQSSRHSRNLSQALRVASTAILNTLVKHGEPCSLWNAKAPFS</sequence>
<proteinExistence type="predicted"/>
<dbReference type="EMBL" id="JBHSEK010000016">
    <property type="protein sequence ID" value="MFC4491743.1"/>
    <property type="molecule type" value="Genomic_DNA"/>
</dbReference>
<dbReference type="RefSeq" id="WP_156183684.1">
    <property type="nucleotide sequence ID" value="NZ_JAJOHW010000013.1"/>
</dbReference>
<evidence type="ECO:0000313" key="2">
    <source>
        <dbReference type="Proteomes" id="UP001595999"/>
    </source>
</evidence>
<accession>A0ABV8ZZA7</accession>
<organism evidence="1 2">
    <name type="scientific">Chromobacterium aquaticum</name>
    <dbReference type="NCBI Taxonomy" id="467180"/>
    <lineage>
        <taxon>Bacteria</taxon>
        <taxon>Pseudomonadati</taxon>
        <taxon>Pseudomonadota</taxon>
        <taxon>Betaproteobacteria</taxon>
        <taxon>Neisseriales</taxon>
        <taxon>Chromobacteriaceae</taxon>
        <taxon>Chromobacterium</taxon>
    </lineage>
</organism>